<dbReference type="SUPFAM" id="SSF48264">
    <property type="entry name" value="Cytochrome P450"/>
    <property type="match status" value="1"/>
</dbReference>
<dbReference type="InterPro" id="IPR036396">
    <property type="entry name" value="Cyt_P450_sf"/>
</dbReference>
<accession>A0A381UGB6</accession>
<dbReference type="PRINTS" id="PR00359">
    <property type="entry name" value="BP450"/>
</dbReference>
<organism evidence="2">
    <name type="scientific">marine metagenome</name>
    <dbReference type="NCBI Taxonomy" id="408172"/>
    <lineage>
        <taxon>unclassified sequences</taxon>
        <taxon>metagenomes</taxon>
        <taxon>ecological metagenomes</taxon>
    </lineage>
</organism>
<reference evidence="2" key="1">
    <citation type="submission" date="2018-05" db="EMBL/GenBank/DDBJ databases">
        <authorList>
            <person name="Lanie J.A."/>
            <person name="Ng W.-L."/>
            <person name="Kazmierczak K.M."/>
            <person name="Andrzejewski T.M."/>
            <person name="Davidsen T.M."/>
            <person name="Wayne K.J."/>
            <person name="Tettelin H."/>
            <person name="Glass J.I."/>
            <person name="Rusch D."/>
            <person name="Podicherti R."/>
            <person name="Tsui H.-C.T."/>
            <person name="Winkler M.E."/>
        </authorList>
    </citation>
    <scope>NUCLEOTIDE SEQUENCE</scope>
</reference>
<evidence type="ECO:0000256" key="1">
    <source>
        <dbReference type="ARBA" id="ARBA00010617"/>
    </source>
</evidence>
<dbReference type="InterPro" id="IPR017972">
    <property type="entry name" value="Cyt_P450_CS"/>
</dbReference>
<dbReference type="Gene3D" id="1.10.630.10">
    <property type="entry name" value="Cytochrome P450"/>
    <property type="match status" value="1"/>
</dbReference>
<gene>
    <name evidence="2" type="ORF">METZ01_LOCUS80109</name>
</gene>
<dbReference type="GO" id="GO:0020037">
    <property type="term" value="F:heme binding"/>
    <property type="evidence" value="ECO:0007669"/>
    <property type="project" value="InterPro"/>
</dbReference>
<dbReference type="GO" id="GO:0004497">
    <property type="term" value="F:monooxygenase activity"/>
    <property type="evidence" value="ECO:0007669"/>
    <property type="project" value="InterPro"/>
</dbReference>
<sequence>MDPLVQENWFEAYDIIREESHVYYMPQTDMYILTHYDDIEYVLKRPTLFKAGSDVKEKEPLITFKEARDIYNKKGWERFAPLGENLPQHKYYRQLVDPALTISSIRKKEKFIKETINNLIDKWIDKKEIEFIKEFAEPLPMLVIAELLGFPRMDVPQLKEWSEAWVLPWTRGLTLEEEKWAVNLHTELQHYIYETLNEKRKKPKDDIISRLANIEYEDVLNDCKRKLTDTEIIGITDHLLIGGNETTTFALSNSLWLLFQYPEIFPEMQRNPKKIKNFVEEALRIESPTQGLFRVVNQDTDLRGVKLTKGSTISVRYGAGNHDAKKFPNPTVPDLSRKNAGRHLAFGLGEHVCPGAALSRYEQNLAWEILTQRLKNINPVPEKDDYSHVLGFWIRALKNIHMKFEVL</sequence>
<evidence type="ECO:0008006" key="3">
    <source>
        <dbReference type="Google" id="ProtNLM"/>
    </source>
</evidence>
<protein>
    <recommendedName>
        <fullName evidence="3">Cytochrome P450</fullName>
    </recommendedName>
</protein>
<dbReference type="GO" id="GO:0005506">
    <property type="term" value="F:iron ion binding"/>
    <property type="evidence" value="ECO:0007669"/>
    <property type="project" value="InterPro"/>
</dbReference>
<dbReference type="PANTHER" id="PTHR46696">
    <property type="entry name" value="P450, PUTATIVE (EUROFUNG)-RELATED"/>
    <property type="match status" value="1"/>
</dbReference>
<dbReference type="InterPro" id="IPR001128">
    <property type="entry name" value="Cyt_P450"/>
</dbReference>
<dbReference type="EMBL" id="UINC01006393">
    <property type="protein sequence ID" value="SVA27255.1"/>
    <property type="molecule type" value="Genomic_DNA"/>
</dbReference>
<dbReference type="PANTHER" id="PTHR46696:SF1">
    <property type="entry name" value="CYTOCHROME P450 YJIB-RELATED"/>
    <property type="match status" value="1"/>
</dbReference>
<proteinExistence type="inferred from homology"/>
<dbReference type="GO" id="GO:0016705">
    <property type="term" value="F:oxidoreductase activity, acting on paired donors, with incorporation or reduction of molecular oxygen"/>
    <property type="evidence" value="ECO:0007669"/>
    <property type="project" value="InterPro"/>
</dbReference>
<dbReference type="InterPro" id="IPR002397">
    <property type="entry name" value="Cyt_P450_B"/>
</dbReference>
<dbReference type="Pfam" id="PF00067">
    <property type="entry name" value="p450"/>
    <property type="match status" value="1"/>
</dbReference>
<evidence type="ECO:0000313" key="2">
    <source>
        <dbReference type="EMBL" id="SVA27255.1"/>
    </source>
</evidence>
<comment type="similarity">
    <text evidence="1">Belongs to the cytochrome P450 family.</text>
</comment>
<name>A0A381UGB6_9ZZZZ</name>
<dbReference type="PROSITE" id="PS00086">
    <property type="entry name" value="CYTOCHROME_P450"/>
    <property type="match status" value="1"/>
</dbReference>
<dbReference type="AlphaFoldDB" id="A0A381UGB6"/>